<dbReference type="SUPFAM" id="SSF46785">
    <property type="entry name" value="Winged helix' DNA-binding domain"/>
    <property type="match status" value="1"/>
</dbReference>
<evidence type="ECO:0000259" key="2">
    <source>
        <dbReference type="PROSITE" id="PS51094"/>
    </source>
</evidence>
<sequence length="637" mass="70848">MPTLTERQGVLLQLLSEMTDPITNAALADLLGVSPRTVRYDIARVNRLTNAPLIEAARGGHLLNLPEYRRLVKRLASVDRAGDDRERILLALVNGFDGDLFELAQQQMMSDATVRTLIRELNEQLAERNLRIASVCGVLRLEGTEFDRRRLMGDLLSAALSDPHGVAGRVASVLPDVDLERVRRVVEHNLQLMRPAVGDMDLWNLSMNAAICLQRYESPLEGAVAGEPTGPEAVRVSERLVDELAIEFPTRLLGRNDRHYMGVLLNALVGTRQAPGELRDVAVGPDLEYIVGEAIRDAVSHFNLKVDMERLQSALTGHVRRLLGRSGKIVYFRNSLRESLRTRSPVLYDVAVFLAHRLSTALRLEISDDEIGLLVIYIGLYIEDDDSELREVRAVVVCPEYQTLRDWILANLAAVFSNRLHIVEIVSSAAEVPLVDVDLILITTGETSSSADAVQISALLSDIDIERIGKGIDAVVRSRLRSRIEAGIESFLSPELFFRDLEFASARETILNLCGHLQEAGVVPGGFTQSVLLRESYSSTIFAQRFAVPHAMEFMASETKIAILIPKKPIDWGEDSRVSMVLLLAIKNDDYESFVAFYQAFIRALYDPDVFSRLRAAEGYVEFCRVLVDGLPARLGD</sequence>
<evidence type="ECO:0000313" key="4">
    <source>
        <dbReference type="EMBL" id="CEP25664.1"/>
    </source>
</evidence>
<dbReference type="InterPro" id="IPR036390">
    <property type="entry name" value="WH_DNA-bd_sf"/>
</dbReference>
<dbReference type="AlphaFoldDB" id="A0A0B7NXG8"/>
<dbReference type="SUPFAM" id="SSF63520">
    <property type="entry name" value="PTS-regulatory domain, PRD"/>
    <property type="match status" value="1"/>
</dbReference>
<proteinExistence type="predicted"/>
<gene>
    <name evidence="4" type="ORF">PFCIRM138_09570</name>
</gene>
<dbReference type="PANTHER" id="PTHR30185:SF12">
    <property type="entry name" value="TRANSCRIPTIONAL REGULATOR MANR"/>
    <property type="match status" value="1"/>
</dbReference>
<dbReference type="InterPro" id="IPR013196">
    <property type="entry name" value="HTH_11"/>
</dbReference>
<organism evidence="4">
    <name type="scientific">Propionibacterium freudenreichii subsp. freudenreichii</name>
    <dbReference type="NCBI Taxonomy" id="66712"/>
    <lineage>
        <taxon>Bacteria</taxon>
        <taxon>Bacillati</taxon>
        <taxon>Actinomycetota</taxon>
        <taxon>Actinomycetes</taxon>
        <taxon>Propionibacteriales</taxon>
        <taxon>Propionibacteriaceae</taxon>
        <taxon>Propionibacterium</taxon>
    </lineage>
</organism>
<dbReference type="Gene3D" id="1.10.10.10">
    <property type="entry name" value="Winged helix-like DNA-binding domain superfamily/Winged helix DNA-binding domain"/>
    <property type="match status" value="1"/>
</dbReference>
<dbReference type="InterPro" id="IPR016152">
    <property type="entry name" value="PTrfase/Anion_transptr"/>
</dbReference>
<dbReference type="SUPFAM" id="SSF55804">
    <property type="entry name" value="Phoshotransferase/anion transport protein"/>
    <property type="match status" value="1"/>
</dbReference>
<dbReference type="PANTHER" id="PTHR30185">
    <property type="entry name" value="CRYPTIC BETA-GLUCOSIDE BGL OPERON ANTITERMINATOR"/>
    <property type="match status" value="1"/>
</dbReference>
<reference evidence="4" key="1">
    <citation type="submission" date="2014-08" db="EMBL/GenBank/DDBJ databases">
        <authorList>
            <person name="Falentin Helene"/>
        </authorList>
    </citation>
    <scope>NUCLEOTIDE SEQUENCE</scope>
</reference>
<dbReference type="GO" id="GO:0006355">
    <property type="term" value="P:regulation of DNA-templated transcription"/>
    <property type="evidence" value="ECO:0007669"/>
    <property type="project" value="InterPro"/>
</dbReference>
<dbReference type="EMBL" id="LM676380">
    <property type="protein sequence ID" value="CEP25664.1"/>
    <property type="molecule type" value="Genomic_DNA"/>
</dbReference>
<dbReference type="Pfam" id="PF00359">
    <property type="entry name" value="PTS_EIIA_2"/>
    <property type="match status" value="1"/>
</dbReference>
<dbReference type="InterPro" id="IPR050661">
    <property type="entry name" value="BglG_antiterminators"/>
</dbReference>
<dbReference type="InterPro" id="IPR036634">
    <property type="entry name" value="PRD_sf"/>
</dbReference>
<dbReference type="Gene3D" id="1.10.1790.10">
    <property type="entry name" value="PRD domain"/>
    <property type="match status" value="1"/>
</dbReference>
<dbReference type="PROSITE" id="PS51094">
    <property type="entry name" value="PTS_EIIA_TYPE_2"/>
    <property type="match status" value="1"/>
</dbReference>
<name>A0A0B7NXG8_PROFF</name>
<dbReference type="InterPro" id="IPR002178">
    <property type="entry name" value="PTS_EIIA_type-2_dom"/>
</dbReference>
<accession>A0A0B7NXG8</accession>
<dbReference type="Pfam" id="PF08279">
    <property type="entry name" value="HTH_11"/>
    <property type="match status" value="1"/>
</dbReference>
<dbReference type="Pfam" id="PF00874">
    <property type="entry name" value="PRD"/>
    <property type="match status" value="1"/>
</dbReference>
<protein>
    <submittedName>
        <fullName evidence="4">PRD domain protein</fullName>
    </submittedName>
</protein>
<evidence type="ECO:0000259" key="3">
    <source>
        <dbReference type="PROSITE" id="PS51372"/>
    </source>
</evidence>
<keyword evidence="1" id="KW-0677">Repeat</keyword>
<evidence type="ECO:0000256" key="1">
    <source>
        <dbReference type="ARBA" id="ARBA00022737"/>
    </source>
</evidence>
<dbReference type="PROSITE" id="PS51372">
    <property type="entry name" value="PRD_2"/>
    <property type="match status" value="1"/>
</dbReference>
<dbReference type="InterPro" id="IPR011608">
    <property type="entry name" value="PRD"/>
</dbReference>
<dbReference type="InterPro" id="IPR036388">
    <property type="entry name" value="WH-like_DNA-bd_sf"/>
</dbReference>
<dbReference type="Gene3D" id="3.40.930.10">
    <property type="entry name" value="Mannitol-specific EII, Chain A"/>
    <property type="match status" value="1"/>
</dbReference>
<feature type="domain" description="PRD" evidence="3">
    <location>
        <begin position="282"/>
        <end position="388"/>
    </location>
</feature>
<feature type="domain" description="PTS EIIA type-2" evidence="2">
    <location>
        <begin position="490"/>
        <end position="630"/>
    </location>
</feature>